<comment type="catalytic activity">
    <reaction evidence="8">
        <text>cob(II)yrinate + 2 L-glutamine + 2 ATP + 2 H2O = cob(II)yrinate a,c diamide + 2 L-glutamate + 2 ADP + 2 phosphate + 2 H(+)</text>
        <dbReference type="Rhea" id="RHEA:26289"/>
        <dbReference type="ChEBI" id="CHEBI:15377"/>
        <dbReference type="ChEBI" id="CHEBI:15378"/>
        <dbReference type="ChEBI" id="CHEBI:29985"/>
        <dbReference type="ChEBI" id="CHEBI:30616"/>
        <dbReference type="ChEBI" id="CHEBI:43474"/>
        <dbReference type="ChEBI" id="CHEBI:58359"/>
        <dbReference type="ChEBI" id="CHEBI:58537"/>
        <dbReference type="ChEBI" id="CHEBI:58894"/>
        <dbReference type="ChEBI" id="CHEBI:456216"/>
        <dbReference type="EC" id="6.3.5.11"/>
    </reaction>
</comment>
<dbReference type="Gene3D" id="3.40.50.880">
    <property type="match status" value="1"/>
</dbReference>
<comment type="domain">
    <text evidence="8">Comprises of two domains. The C-terminal domain contains the binding site for glutamine and catalyzes the hydrolysis of this substrate to glutamate and ammonia. The N-terminal domain is anticipated to bind ATP and cobyrinate and catalyzes the ultimate synthesis of the diamide product. The ammonia produced via the glutaminase domain is probably translocated to the adjacent domain via a molecular tunnel, where it reacts with an activated intermediate.</text>
</comment>
<evidence type="ECO:0000259" key="9">
    <source>
        <dbReference type="Pfam" id="PF01656"/>
    </source>
</evidence>
<evidence type="ECO:0000256" key="4">
    <source>
        <dbReference type="ARBA" id="ARBA00022741"/>
    </source>
</evidence>
<dbReference type="InterPro" id="IPR011698">
    <property type="entry name" value="GATase_3"/>
</dbReference>
<feature type="site" description="Increases nucleophilicity of active site Cys" evidence="8">
    <location>
        <position position="426"/>
    </location>
</feature>
<organism evidence="11 12">
    <name type="scientific">Plebeiibacterium sediminum</name>
    <dbReference type="NCBI Taxonomy" id="2992112"/>
    <lineage>
        <taxon>Bacteria</taxon>
        <taxon>Pseudomonadati</taxon>
        <taxon>Bacteroidota</taxon>
        <taxon>Bacteroidia</taxon>
        <taxon>Marinilabiliales</taxon>
        <taxon>Marinilabiliaceae</taxon>
        <taxon>Plebeiibacterium</taxon>
    </lineage>
</organism>
<dbReference type="InterPro" id="IPR002586">
    <property type="entry name" value="CobQ/CobB/MinD/ParA_Nub-bd_dom"/>
</dbReference>
<dbReference type="Proteomes" id="UP001209229">
    <property type="component" value="Unassembled WGS sequence"/>
</dbReference>
<sequence>MKGFIIAGTNSGCGKTTATIGLMALLKSLNYNITPFKTGPDYIDPLFHSKVLGVPSYNLDSFMLSESAIKHLYRKHAANADLSIIEGVMGMYDGMGHESRGSTYELSRILDIPVILVVNCKGLYQSVAAIIKGFANYKEDTKVRGVILNHVSSKDHFKFLQSIIEKECGIKCIGYIPTNKDFALESRHLGLIQAEEVDELDHKIELIKETFNQTIDFRRLMSIADNKEISEDSFELPKLDLSDIHIGVAYDKAFRFYYKDNLEILKELGANLHYFSPIEDTQLPEECNCLYLGGGYPEVFANELSQNKSLLKEIKEKIDNGMPAYAECGGLMYLTEKIITQDQDEYEMTGVFEASVQMTKRLQRFGYAIAQYEDESTPCHEFHRSQIIPNQTDVNYELKYQLKKTEKELEWQCGLQYKNCLGAYAHVHFYADLKFFEKITELWKRAII</sequence>
<dbReference type="CDD" id="cd03130">
    <property type="entry name" value="GATase1_CobB"/>
    <property type="match status" value="1"/>
</dbReference>
<comment type="similarity">
    <text evidence="8">Belongs to the CobB/CbiA family.</text>
</comment>
<keyword evidence="5 8" id="KW-0067">ATP-binding</keyword>
<dbReference type="GO" id="GO:0042242">
    <property type="term" value="F:cobyrinic acid a,c-diamide synthase activity"/>
    <property type="evidence" value="ECO:0007669"/>
    <property type="project" value="UniProtKB-UniRule"/>
</dbReference>
<proteinExistence type="inferred from homology"/>
<evidence type="ECO:0000256" key="1">
    <source>
        <dbReference type="ARBA" id="ARBA00001946"/>
    </source>
</evidence>
<evidence type="ECO:0000256" key="2">
    <source>
        <dbReference type="ARBA" id="ARBA00022573"/>
    </source>
</evidence>
<dbReference type="EC" id="6.3.5.11" evidence="8"/>
<dbReference type="GO" id="GO:0005524">
    <property type="term" value="F:ATP binding"/>
    <property type="evidence" value="ECO:0007669"/>
    <property type="project" value="UniProtKB-UniRule"/>
</dbReference>
<dbReference type="GO" id="GO:0009236">
    <property type="term" value="P:cobalamin biosynthetic process"/>
    <property type="evidence" value="ECO:0007669"/>
    <property type="project" value="UniProtKB-UniRule"/>
</dbReference>
<evidence type="ECO:0000256" key="3">
    <source>
        <dbReference type="ARBA" id="ARBA00022598"/>
    </source>
</evidence>
<feature type="active site" description="Nucleophile" evidence="8">
    <location>
        <position position="328"/>
    </location>
</feature>
<dbReference type="Pfam" id="PF07685">
    <property type="entry name" value="GATase_3"/>
    <property type="match status" value="1"/>
</dbReference>
<dbReference type="PANTHER" id="PTHR43873:SF1">
    <property type="entry name" value="COBYRINATE A,C-DIAMIDE SYNTHASE"/>
    <property type="match status" value="1"/>
</dbReference>
<dbReference type="InterPro" id="IPR027417">
    <property type="entry name" value="P-loop_NTPase"/>
</dbReference>
<comment type="pathway">
    <text evidence="8">Cofactor biosynthesis; adenosylcobalamin biosynthesis; cob(II)yrinate a,c-diamide from sirohydrochlorin (anaerobic route): step 10/10.</text>
</comment>
<name>A0AAE3SGB5_9BACT</name>
<dbReference type="InterPro" id="IPR004484">
    <property type="entry name" value="CbiA/CobB_synth"/>
</dbReference>
<evidence type="ECO:0000313" key="12">
    <source>
        <dbReference type="Proteomes" id="UP001209229"/>
    </source>
</evidence>
<dbReference type="SUPFAM" id="SSF52540">
    <property type="entry name" value="P-loop containing nucleoside triphosphate hydrolases"/>
    <property type="match status" value="1"/>
</dbReference>
<comment type="miscellaneous">
    <text evidence="8">The a and c carboxylates of cobyrinate are activated for nucleophilic attack via formation of a phosphorylated intermediate by ATP. CbiA catalyzes first the amidation of the c-carboxylate, and then that of the a-carboxylate.</text>
</comment>
<dbReference type="NCBIfam" id="TIGR00379">
    <property type="entry name" value="cobB"/>
    <property type="match status" value="1"/>
</dbReference>
<dbReference type="EMBL" id="JAPDPJ010000024">
    <property type="protein sequence ID" value="MCW3787128.1"/>
    <property type="molecule type" value="Genomic_DNA"/>
</dbReference>
<keyword evidence="12" id="KW-1185">Reference proteome</keyword>
<keyword evidence="6 8" id="KW-0460">Magnesium</keyword>
<keyword evidence="7 8" id="KW-0315">Glutamine amidotransferase</keyword>
<evidence type="ECO:0000259" key="10">
    <source>
        <dbReference type="Pfam" id="PF07685"/>
    </source>
</evidence>
<dbReference type="InterPro" id="IPR029062">
    <property type="entry name" value="Class_I_gatase-like"/>
</dbReference>
<feature type="domain" description="CobB/CobQ-like glutamine amidotransferase" evidence="10">
    <location>
        <begin position="246"/>
        <end position="431"/>
    </location>
</feature>
<accession>A0AAE3SGB5</accession>
<evidence type="ECO:0000256" key="8">
    <source>
        <dbReference type="HAMAP-Rule" id="MF_00027"/>
    </source>
</evidence>
<dbReference type="NCBIfam" id="NF002204">
    <property type="entry name" value="PRK01077.1"/>
    <property type="match status" value="1"/>
</dbReference>
<dbReference type="CDD" id="cd05388">
    <property type="entry name" value="CobB_N"/>
    <property type="match status" value="1"/>
</dbReference>
<gene>
    <name evidence="8" type="primary">cbiA</name>
    <name evidence="11" type="ORF">OM075_11655</name>
</gene>
<dbReference type="SUPFAM" id="SSF52317">
    <property type="entry name" value="Class I glutamine amidotransferase-like"/>
    <property type="match status" value="1"/>
</dbReference>
<dbReference type="PROSITE" id="PS51274">
    <property type="entry name" value="GATASE_COBBQ"/>
    <property type="match status" value="1"/>
</dbReference>
<comment type="cofactor">
    <cofactor evidence="1 8">
        <name>Mg(2+)</name>
        <dbReference type="ChEBI" id="CHEBI:18420"/>
    </cofactor>
</comment>
<dbReference type="AlphaFoldDB" id="A0AAE3SGB5"/>
<protein>
    <recommendedName>
        <fullName evidence="8">Cobyrinate a,c-diamide synthase</fullName>
        <ecNumber evidence="8">6.3.5.11</ecNumber>
    </recommendedName>
    <alternativeName>
        <fullName evidence="8">Cobyrinic acid a,c-diamide synthetase</fullName>
    </alternativeName>
</protein>
<reference evidence="11" key="1">
    <citation type="submission" date="2022-10" db="EMBL/GenBank/DDBJ databases">
        <authorList>
            <person name="Yu W.X."/>
        </authorList>
    </citation>
    <scope>NUCLEOTIDE SEQUENCE</scope>
    <source>
        <strain evidence="11">AAT</strain>
    </source>
</reference>
<feature type="domain" description="CobQ/CobB/MinD/ParA nucleotide binding" evidence="9">
    <location>
        <begin position="5"/>
        <end position="188"/>
    </location>
</feature>
<evidence type="ECO:0000256" key="7">
    <source>
        <dbReference type="ARBA" id="ARBA00022962"/>
    </source>
</evidence>
<evidence type="ECO:0000313" key="11">
    <source>
        <dbReference type="EMBL" id="MCW3787128.1"/>
    </source>
</evidence>
<comment type="function">
    <text evidence="8">Catalyzes the ATP-dependent amidation of the two carboxylate groups at positions a and c of cobyrinate, using either L-glutamine or ammonia as the nitrogen source.</text>
</comment>
<dbReference type="Pfam" id="PF01656">
    <property type="entry name" value="CbiA"/>
    <property type="match status" value="1"/>
</dbReference>
<evidence type="ECO:0000256" key="5">
    <source>
        <dbReference type="ARBA" id="ARBA00022840"/>
    </source>
</evidence>
<keyword evidence="2 8" id="KW-0169">Cobalamin biosynthesis</keyword>
<comment type="caution">
    <text evidence="11">The sequence shown here is derived from an EMBL/GenBank/DDBJ whole genome shotgun (WGS) entry which is preliminary data.</text>
</comment>
<keyword evidence="3 8" id="KW-0436">Ligase</keyword>
<keyword evidence="4 8" id="KW-0547">Nucleotide-binding</keyword>
<dbReference type="RefSeq" id="WP_301190693.1">
    <property type="nucleotide sequence ID" value="NZ_JAPDPJ010000024.1"/>
</dbReference>
<dbReference type="PANTHER" id="PTHR43873">
    <property type="entry name" value="COBYRINATE A,C-DIAMIDE SYNTHASE"/>
    <property type="match status" value="1"/>
</dbReference>
<dbReference type="Gene3D" id="3.40.50.300">
    <property type="entry name" value="P-loop containing nucleotide triphosphate hydrolases"/>
    <property type="match status" value="2"/>
</dbReference>
<dbReference type="HAMAP" id="MF_00027">
    <property type="entry name" value="CobB_CbiA"/>
    <property type="match status" value="1"/>
</dbReference>
<evidence type="ECO:0000256" key="6">
    <source>
        <dbReference type="ARBA" id="ARBA00022842"/>
    </source>
</evidence>